<dbReference type="CDD" id="cd09279">
    <property type="entry name" value="RNase_HI_like"/>
    <property type="match status" value="1"/>
</dbReference>
<comment type="caution">
    <text evidence="2">The sequence shown here is derived from an EMBL/GenBank/DDBJ whole genome shotgun (WGS) entry which is preliminary data.</text>
</comment>
<proteinExistence type="predicted"/>
<dbReference type="SUPFAM" id="SSF53098">
    <property type="entry name" value="Ribonuclease H-like"/>
    <property type="match status" value="1"/>
</dbReference>
<evidence type="ECO:0000313" key="2">
    <source>
        <dbReference type="EMBL" id="DAZ97143.1"/>
    </source>
</evidence>
<gene>
    <name evidence="2" type="ORF">N0F65_004757</name>
</gene>
<dbReference type="PANTHER" id="PTHR46387:SF2">
    <property type="entry name" value="RIBONUCLEASE HI"/>
    <property type="match status" value="1"/>
</dbReference>
<dbReference type="Gene3D" id="3.30.420.10">
    <property type="entry name" value="Ribonuclease H-like superfamily/Ribonuclease H"/>
    <property type="match status" value="1"/>
</dbReference>
<dbReference type="GO" id="GO:0003676">
    <property type="term" value="F:nucleic acid binding"/>
    <property type="evidence" value="ECO:0007669"/>
    <property type="project" value="InterPro"/>
</dbReference>
<dbReference type="GO" id="GO:0004523">
    <property type="term" value="F:RNA-DNA hybrid ribonuclease activity"/>
    <property type="evidence" value="ECO:0007669"/>
    <property type="project" value="InterPro"/>
</dbReference>
<sequence>TVLWSLYRHLNTAVGATDQGPNGPLTDRDVWILFFDGGSHGHSGLSGCGCVLLHQSAHTSTNNRAESDGLRLGLIEARRRHISRLHVVGDSLLVITQMPARRPSRNPHLRTKYARARNLADLVHIESWNHHLRAQNKMADAAANLAMDTSTSAAHVRPFQSRVHVP</sequence>
<dbReference type="InterPro" id="IPR012337">
    <property type="entry name" value="RNaseH-like_sf"/>
</dbReference>
<protein>
    <recommendedName>
        <fullName evidence="1">RNase H type-1 domain-containing protein</fullName>
    </recommendedName>
</protein>
<reference evidence="2" key="2">
    <citation type="journal article" date="2023" name="Microbiol Resour">
        <title>Decontamination and Annotation of the Draft Genome Sequence of the Oomycete Lagenidium giganteum ARSEF 373.</title>
        <authorList>
            <person name="Morgan W.R."/>
            <person name="Tartar A."/>
        </authorList>
    </citation>
    <scope>NUCLEOTIDE SEQUENCE</scope>
    <source>
        <strain evidence="2">ARSEF 373</strain>
    </source>
</reference>
<evidence type="ECO:0000313" key="3">
    <source>
        <dbReference type="Proteomes" id="UP001146120"/>
    </source>
</evidence>
<dbReference type="AlphaFoldDB" id="A0AAV2YTM4"/>
<feature type="domain" description="RNase H type-1" evidence="1">
    <location>
        <begin position="27"/>
        <end position="148"/>
    </location>
</feature>
<dbReference type="Pfam" id="PF13456">
    <property type="entry name" value="RVT_3"/>
    <property type="match status" value="1"/>
</dbReference>
<dbReference type="EMBL" id="DAKRPA010000145">
    <property type="protein sequence ID" value="DAZ97143.1"/>
    <property type="molecule type" value="Genomic_DNA"/>
</dbReference>
<reference evidence="2" key="1">
    <citation type="submission" date="2022-11" db="EMBL/GenBank/DDBJ databases">
        <authorList>
            <person name="Morgan W.R."/>
            <person name="Tartar A."/>
        </authorList>
    </citation>
    <scope>NUCLEOTIDE SEQUENCE</scope>
    <source>
        <strain evidence="2">ARSEF 373</strain>
    </source>
</reference>
<dbReference type="Proteomes" id="UP001146120">
    <property type="component" value="Unassembled WGS sequence"/>
</dbReference>
<keyword evidence="3" id="KW-1185">Reference proteome</keyword>
<accession>A0AAV2YTM4</accession>
<dbReference type="InterPro" id="IPR002156">
    <property type="entry name" value="RNaseH_domain"/>
</dbReference>
<name>A0AAV2YTM4_9STRA</name>
<dbReference type="InterPro" id="IPR036397">
    <property type="entry name" value="RNaseH_sf"/>
</dbReference>
<organism evidence="2 3">
    <name type="scientific">Lagenidium giganteum</name>
    <dbReference type="NCBI Taxonomy" id="4803"/>
    <lineage>
        <taxon>Eukaryota</taxon>
        <taxon>Sar</taxon>
        <taxon>Stramenopiles</taxon>
        <taxon>Oomycota</taxon>
        <taxon>Peronosporomycetes</taxon>
        <taxon>Pythiales</taxon>
        <taxon>Pythiaceae</taxon>
    </lineage>
</organism>
<feature type="non-terminal residue" evidence="2">
    <location>
        <position position="1"/>
    </location>
</feature>
<evidence type="ECO:0000259" key="1">
    <source>
        <dbReference type="PROSITE" id="PS50879"/>
    </source>
</evidence>
<dbReference type="PANTHER" id="PTHR46387">
    <property type="entry name" value="POLYNUCLEOTIDYL TRANSFERASE, RIBONUCLEASE H-LIKE SUPERFAMILY PROTEIN"/>
    <property type="match status" value="1"/>
</dbReference>
<dbReference type="PROSITE" id="PS50879">
    <property type="entry name" value="RNASE_H_1"/>
    <property type="match status" value="1"/>
</dbReference>